<evidence type="ECO:0008006" key="4">
    <source>
        <dbReference type="Google" id="ProtNLM"/>
    </source>
</evidence>
<evidence type="ECO:0000256" key="1">
    <source>
        <dbReference type="ARBA" id="ARBA00022801"/>
    </source>
</evidence>
<organism evidence="2 3">
    <name type="scientific">Armillaria ostoyae</name>
    <name type="common">Armillaria root rot fungus</name>
    <dbReference type="NCBI Taxonomy" id="47428"/>
    <lineage>
        <taxon>Eukaryota</taxon>
        <taxon>Fungi</taxon>
        <taxon>Dikarya</taxon>
        <taxon>Basidiomycota</taxon>
        <taxon>Agaricomycotina</taxon>
        <taxon>Agaricomycetes</taxon>
        <taxon>Agaricomycetidae</taxon>
        <taxon>Agaricales</taxon>
        <taxon>Marasmiineae</taxon>
        <taxon>Physalacriaceae</taxon>
        <taxon>Armillaria</taxon>
    </lineage>
</organism>
<dbReference type="OrthoDB" id="1600564at2759"/>
<evidence type="ECO:0000313" key="3">
    <source>
        <dbReference type="Proteomes" id="UP000219338"/>
    </source>
</evidence>
<sequence>MSKVYQIGSQWPGFPAIRKLFVFGDSYSSVLTAYFRGRRDIRPSAALPLGVPFPGEMGGLWNEPDAPNWVGHFITKHCPLPRYKPDQGSDPEFAANPLLVYDYAIGGNTVSGVQTQVSAFLDGAGAKPDWALWSGRDSLFVTWVGINDCAYSRDHSDNVKTLFDIQQRLYNAGARNFLFIDVPPMHKSPAVSHYLADSASVSYHDWNSCLAKALESFTSLHPDTTVMLFSSYQTFSSIFDNPVDHGFEERDIRKRGGTIWYDHLHPTSAVHDIIAAYLADFLSEVTPVN</sequence>
<dbReference type="Gene3D" id="3.40.50.1110">
    <property type="entry name" value="SGNH hydrolase"/>
    <property type="match status" value="1"/>
</dbReference>
<reference evidence="3" key="1">
    <citation type="journal article" date="2017" name="Nat. Ecol. Evol.">
        <title>Genome expansion and lineage-specific genetic innovations in the forest pathogenic fungi Armillaria.</title>
        <authorList>
            <person name="Sipos G."/>
            <person name="Prasanna A.N."/>
            <person name="Walter M.C."/>
            <person name="O'Connor E."/>
            <person name="Balint B."/>
            <person name="Krizsan K."/>
            <person name="Kiss B."/>
            <person name="Hess J."/>
            <person name="Varga T."/>
            <person name="Slot J."/>
            <person name="Riley R."/>
            <person name="Boka B."/>
            <person name="Rigling D."/>
            <person name="Barry K."/>
            <person name="Lee J."/>
            <person name="Mihaltcheva S."/>
            <person name="LaButti K."/>
            <person name="Lipzen A."/>
            <person name="Waldron R."/>
            <person name="Moloney N.M."/>
            <person name="Sperisen C."/>
            <person name="Kredics L."/>
            <person name="Vagvoelgyi C."/>
            <person name="Patrignani A."/>
            <person name="Fitzpatrick D."/>
            <person name="Nagy I."/>
            <person name="Doyle S."/>
            <person name="Anderson J.B."/>
            <person name="Grigoriev I.V."/>
            <person name="Gueldener U."/>
            <person name="Muensterkoetter M."/>
            <person name="Nagy L.G."/>
        </authorList>
    </citation>
    <scope>NUCLEOTIDE SEQUENCE [LARGE SCALE GENOMIC DNA]</scope>
    <source>
        <strain evidence="3">C18/9</strain>
    </source>
</reference>
<dbReference type="InterPro" id="IPR001087">
    <property type="entry name" value="GDSL"/>
</dbReference>
<dbReference type="PANTHER" id="PTHR45648:SF22">
    <property type="entry name" value="GDSL LIPASE_ACYLHYDROLASE FAMILY PROTEIN (AFU_ORTHOLOGUE AFUA_4G14700)"/>
    <property type="match status" value="1"/>
</dbReference>
<dbReference type="InterPro" id="IPR036514">
    <property type="entry name" value="SGNH_hydro_sf"/>
</dbReference>
<dbReference type="Proteomes" id="UP000219338">
    <property type="component" value="Unassembled WGS sequence"/>
</dbReference>
<accession>A0A284QVG1</accession>
<dbReference type="EMBL" id="FUEG01000002">
    <property type="protein sequence ID" value="SJL00457.1"/>
    <property type="molecule type" value="Genomic_DNA"/>
</dbReference>
<keyword evidence="1" id="KW-0378">Hydrolase</keyword>
<dbReference type="STRING" id="47428.A0A284QVG1"/>
<proteinExistence type="predicted"/>
<dbReference type="Pfam" id="PF00657">
    <property type="entry name" value="Lipase_GDSL"/>
    <property type="match status" value="1"/>
</dbReference>
<dbReference type="OMA" id="INDCAYA"/>
<keyword evidence="3" id="KW-1185">Reference proteome</keyword>
<name>A0A284QVG1_ARMOS</name>
<evidence type="ECO:0000313" key="2">
    <source>
        <dbReference type="EMBL" id="SJL00457.1"/>
    </source>
</evidence>
<dbReference type="AlphaFoldDB" id="A0A284QVG1"/>
<dbReference type="PANTHER" id="PTHR45648">
    <property type="entry name" value="GDSL LIPASE/ACYLHYDROLASE FAMILY PROTEIN (AFU_ORTHOLOGUE AFUA_4G14700)"/>
    <property type="match status" value="1"/>
</dbReference>
<dbReference type="InterPro" id="IPR051058">
    <property type="entry name" value="GDSL_Est/Lipase"/>
</dbReference>
<dbReference type="GO" id="GO:0016788">
    <property type="term" value="F:hydrolase activity, acting on ester bonds"/>
    <property type="evidence" value="ECO:0007669"/>
    <property type="project" value="InterPro"/>
</dbReference>
<protein>
    <recommendedName>
        <fullName evidence="4">Carbohydrate esterase family 16 protein</fullName>
    </recommendedName>
</protein>
<gene>
    <name evidence="2" type="ORF">ARMOST_03770</name>
</gene>
<dbReference type="SUPFAM" id="SSF52266">
    <property type="entry name" value="SGNH hydrolase"/>
    <property type="match status" value="1"/>
</dbReference>